<reference evidence="2" key="1">
    <citation type="submission" date="2022-09" db="EMBL/GenBank/DDBJ databases">
        <title>Tahibacter sp. nov., isolated from a fresh water.</title>
        <authorList>
            <person name="Baek J.H."/>
            <person name="Lee J.K."/>
            <person name="Kim J.M."/>
            <person name="Jeon C.O."/>
        </authorList>
    </citation>
    <scope>NUCLEOTIDE SEQUENCE</scope>
    <source>
        <strain evidence="2">W38</strain>
    </source>
</reference>
<evidence type="ECO:0008006" key="4">
    <source>
        <dbReference type="Google" id="ProtNLM"/>
    </source>
</evidence>
<evidence type="ECO:0000256" key="1">
    <source>
        <dbReference type="SAM" id="Phobius"/>
    </source>
</evidence>
<keyword evidence="1" id="KW-1133">Transmembrane helix</keyword>
<sequence>MRTIVSALTLLVLVGMLLWQLRIMGNLGRRQQALLDELATALRGKAFFRVHLARRDMFVRRMKMQPSEARGLLIPEDDAVRLVAIWPDGSRFDQRIGRDALNLAWIGQPGLNAGNLHWLSVGEPPLYISADTGMNAVSSLRQTADLYRSLMRPGDLEPPARDFALEKNPASLTAVVLVLALVAYTVLDGIGNPYTLLNTSGASRFLPVFGVLALPLAYPVLVRWKVPARESLVTCLLMSLTLAFAVIPLGKRIDGLLASESFRDHEYRLTATRELEPVDPASPLLRLRPHKEYWAQFPVGSVHRMPLRKGGLGLWQADTRDFSEKVRRWYEAHPSARQK</sequence>
<feature type="transmembrane region" description="Helical" evidence="1">
    <location>
        <begin position="231"/>
        <end position="250"/>
    </location>
</feature>
<organism evidence="2 3">
    <name type="scientific">Tahibacter amnicola</name>
    <dbReference type="NCBI Taxonomy" id="2976241"/>
    <lineage>
        <taxon>Bacteria</taxon>
        <taxon>Pseudomonadati</taxon>
        <taxon>Pseudomonadota</taxon>
        <taxon>Gammaproteobacteria</taxon>
        <taxon>Lysobacterales</taxon>
        <taxon>Rhodanobacteraceae</taxon>
        <taxon>Tahibacter</taxon>
    </lineage>
</organism>
<feature type="transmembrane region" description="Helical" evidence="1">
    <location>
        <begin position="6"/>
        <end position="24"/>
    </location>
</feature>
<evidence type="ECO:0000313" key="2">
    <source>
        <dbReference type="EMBL" id="UXI68841.1"/>
    </source>
</evidence>
<dbReference type="RefSeq" id="WP_261695800.1">
    <property type="nucleotide sequence ID" value="NZ_CP104694.1"/>
</dbReference>
<feature type="transmembrane region" description="Helical" evidence="1">
    <location>
        <begin position="207"/>
        <end position="224"/>
    </location>
</feature>
<dbReference type="Proteomes" id="UP001064632">
    <property type="component" value="Chromosome"/>
</dbReference>
<name>A0ABY6BFP0_9GAMM</name>
<protein>
    <recommendedName>
        <fullName evidence="4">Membrane protein DUF2207</fullName>
    </recommendedName>
</protein>
<keyword evidence="3" id="KW-1185">Reference proteome</keyword>
<accession>A0ABY6BFP0</accession>
<keyword evidence="1" id="KW-0812">Transmembrane</keyword>
<proteinExistence type="predicted"/>
<gene>
    <name evidence="2" type="ORF">N4264_04070</name>
</gene>
<dbReference type="EMBL" id="CP104694">
    <property type="protein sequence ID" value="UXI68841.1"/>
    <property type="molecule type" value="Genomic_DNA"/>
</dbReference>
<keyword evidence="1" id="KW-0472">Membrane</keyword>
<evidence type="ECO:0000313" key="3">
    <source>
        <dbReference type="Proteomes" id="UP001064632"/>
    </source>
</evidence>
<feature type="transmembrane region" description="Helical" evidence="1">
    <location>
        <begin position="170"/>
        <end position="187"/>
    </location>
</feature>